<dbReference type="OrthoDB" id="156285at2"/>
<dbReference type="InterPro" id="IPR050707">
    <property type="entry name" value="HTH_MetabolicPath_Reg"/>
</dbReference>
<dbReference type="GO" id="GO:0003677">
    <property type="term" value="F:DNA binding"/>
    <property type="evidence" value="ECO:0007669"/>
    <property type="project" value="UniProtKB-KW"/>
</dbReference>
<dbReference type="Pfam" id="PF01614">
    <property type="entry name" value="IclR_C"/>
    <property type="match status" value="2"/>
</dbReference>
<dbReference type="Gene3D" id="1.10.10.10">
    <property type="entry name" value="Winged helix-like DNA-binding domain superfamily/Winged helix DNA-binding domain"/>
    <property type="match status" value="1"/>
</dbReference>
<evidence type="ECO:0000256" key="5">
    <source>
        <dbReference type="ARBA" id="ARBA00070406"/>
    </source>
</evidence>
<evidence type="ECO:0000259" key="6">
    <source>
        <dbReference type="PROSITE" id="PS51077"/>
    </source>
</evidence>
<dbReference type="InterPro" id="IPR036390">
    <property type="entry name" value="WH_DNA-bd_sf"/>
</dbReference>
<dbReference type="Proteomes" id="UP000650511">
    <property type="component" value="Unassembled WGS sequence"/>
</dbReference>
<dbReference type="InterPro" id="IPR014757">
    <property type="entry name" value="Tscrpt_reg_IclR_C"/>
</dbReference>
<keyword evidence="2" id="KW-0238">DNA-binding</keyword>
<accession>A0A8J3AA51</accession>
<dbReference type="SUPFAM" id="SSF46785">
    <property type="entry name" value="Winged helix' DNA-binding domain"/>
    <property type="match status" value="1"/>
</dbReference>
<evidence type="ECO:0000256" key="2">
    <source>
        <dbReference type="ARBA" id="ARBA00023125"/>
    </source>
</evidence>
<dbReference type="GO" id="GO:0003700">
    <property type="term" value="F:DNA-binding transcription factor activity"/>
    <property type="evidence" value="ECO:0007669"/>
    <property type="project" value="TreeGrafter"/>
</dbReference>
<dbReference type="PANTHER" id="PTHR30136:SF24">
    <property type="entry name" value="HTH-TYPE TRANSCRIPTIONAL REPRESSOR ALLR"/>
    <property type="match status" value="1"/>
</dbReference>
<organism evidence="8 9">
    <name type="scientific">Egicoccus halophilus</name>
    <dbReference type="NCBI Taxonomy" id="1670830"/>
    <lineage>
        <taxon>Bacteria</taxon>
        <taxon>Bacillati</taxon>
        <taxon>Actinomycetota</taxon>
        <taxon>Nitriliruptoria</taxon>
        <taxon>Egicoccales</taxon>
        <taxon>Egicoccaceae</taxon>
        <taxon>Egicoccus</taxon>
    </lineage>
</organism>
<dbReference type="EMBL" id="BMHA01000011">
    <property type="protein sequence ID" value="GGI08242.1"/>
    <property type="molecule type" value="Genomic_DNA"/>
</dbReference>
<dbReference type="AlphaFoldDB" id="A0A8J3AA51"/>
<comment type="caution">
    <text evidence="8">The sequence shown here is derived from an EMBL/GenBank/DDBJ whole genome shotgun (WGS) entry which is preliminary data.</text>
</comment>
<name>A0A8J3AA51_9ACTN</name>
<dbReference type="InterPro" id="IPR029016">
    <property type="entry name" value="GAF-like_dom_sf"/>
</dbReference>
<dbReference type="SUPFAM" id="SSF55781">
    <property type="entry name" value="GAF domain-like"/>
    <property type="match status" value="1"/>
</dbReference>
<reference evidence="8" key="2">
    <citation type="submission" date="2020-09" db="EMBL/GenBank/DDBJ databases">
        <authorList>
            <person name="Sun Q."/>
            <person name="Zhou Y."/>
        </authorList>
    </citation>
    <scope>NUCLEOTIDE SEQUENCE</scope>
    <source>
        <strain evidence="8">CGMCC 1.14988</strain>
    </source>
</reference>
<feature type="domain" description="IclR-ED" evidence="7">
    <location>
        <begin position="80"/>
        <end position="239"/>
    </location>
</feature>
<comment type="function">
    <text evidence="4">May be an activator protein for the gylABX operon.</text>
</comment>
<dbReference type="InterPro" id="IPR005471">
    <property type="entry name" value="Tscrpt_reg_IclR_N"/>
</dbReference>
<dbReference type="Gene3D" id="3.30.450.40">
    <property type="match status" value="2"/>
</dbReference>
<evidence type="ECO:0000256" key="3">
    <source>
        <dbReference type="ARBA" id="ARBA00023163"/>
    </source>
</evidence>
<dbReference type="Pfam" id="PF09339">
    <property type="entry name" value="HTH_IclR"/>
    <property type="match status" value="1"/>
</dbReference>
<dbReference type="InterPro" id="IPR036388">
    <property type="entry name" value="WH-like_DNA-bd_sf"/>
</dbReference>
<sequence length="245" mass="26511">MAPDDEDDKRGRRSSGSRTLARGLALLNALGEHSDGATVSGLAESTGLDRAVLYRLLDTLTGEGFVTRDPETRKYRLGLAMLELGVRAAQGLEVRRLAGPPLRALSEDTNETACLAVRDRDDLVVVEVIEPGDRFVQVNYRIGFRHELGVAAHGKALLAFLPEGARNPELQPVRQRGVAYTRDELEPGASGVAAPVFDHTGRAVAAVGIVAPTARLPEPEAIALRVLRSAREISERLGWRPRRAT</sequence>
<dbReference type="FunFam" id="1.10.10.10:FF:000056">
    <property type="entry name" value="IclR family transcriptional regulator"/>
    <property type="match status" value="1"/>
</dbReference>
<dbReference type="SMART" id="SM00346">
    <property type="entry name" value="HTH_ICLR"/>
    <property type="match status" value="1"/>
</dbReference>
<dbReference type="PROSITE" id="PS51077">
    <property type="entry name" value="HTH_ICLR"/>
    <property type="match status" value="1"/>
</dbReference>
<evidence type="ECO:0000256" key="1">
    <source>
        <dbReference type="ARBA" id="ARBA00023015"/>
    </source>
</evidence>
<evidence type="ECO:0000313" key="8">
    <source>
        <dbReference type="EMBL" id="GGI08242.1"/>
    </source>
</evidence>
<evidence type="ECO:0000259" key="7">
    <source>
        <dbReference type="PROSITE" id="PS51078"/>
    </source>
</evidence>
<reference evidence="8" key="1">
    <citation type="journal article" date="2014" name="Int. J. Syst. Evol. Microbiol.">
        <title>Complete genome sequence of Corynebacterium casei LMG S-19264T (=DSM 44701T), isolated from a smear-ripened cheese.</title>
        <authorList>
            <consortium name="US DOE Joint Genome Institute (JGI-PGF)"/>
            <person name="Walter F."/>
            <person name="Albersmeier A."/>
            <person name="Kalinowski J."/>
            <person name="Ruckert C."/>
        </authorList>
    </citation>
    <scope>NUCLEOTIDE SEQUENCE</scope>
    <source>
        <strain evidence="8">CGMCC 1.14988</strain>
    </source>
</reference>
<keyword evidence="9" id="KW-1185">Reference proteome</keyword>
<dbReference type="PANTHER" id="PTHR30136">
    <property type="entry name" value="HELIX-TURN-HELIX TRANSCRIPTIONAL REGULATOR, ICLR FAMILY"/>
    <property type="match status" value="1"/>
</dbReference>
<feature type="domain" description="HTH iclR-type" evidence="6">
    <location>
        <begin position="17"/>
        <end position="79"/>
    </location>
</feature>
<proteinExistence type="predicted"/>
<evidence type="ECO:0000256" key="4">
    <source>
        <dbReference type="ARBA" id="ARBA00058938"/>
    </source>
</evidence>
<dbReference type="GO" id="GO:0045892">
    <property type="term" value="P:negative regulation of DNA-templated transcription"/>
    <property type="evidence" value="ECO:0007669"/>
    <property type="project" value="TreeGrafter"/>
</dbReference>
<protein>
    <recommendedName>
        <fullName evidence="5">Glycerol operon regulatory protein</fullName>
    </recommendedName>
</protein>
<gene>
    <name evidence="8" type="ORF">GCM10011354_28110</name>
</gene>
<keyword evidence="1" id="KW-0805">Transcription regulation</keyword>
<dbReference type="RefSeq" id="WP_130650071.1">
    <property type="nucleotide sequence ID" value="NZ_BMHA01000011.1"/>
</dbReference>
<evidence type="ECO:0000313" key="9">
    <source>
        <dbReference type="Proteomes" id="UP000650511"/>
    </source>
</evidence>
<dbReference type="PROSITE" id="PS51078">
    <property type="entry name" value="ICLR_ED"/>
    <property type="match status" value="1"/>
</dbReference>
<keyword evidence="3" id="KW-0804">Transcription</keyword>